<evidence type="ECO:0000313" key="4">
    <source>
        <dbReference type="Proteomes" id="UP000001011"/>
    </source>
</evidence>
<protein>
    <submittedName>
        <fullName evidence="3">Putative exported protein</fullName>
    </submittedName>
</protein>
<reference evidence="3 4" key="1">
    <citation type="journal article" date="2004" name="Proc. Natl. Acad. Sci. U.S.A.">
        <title>Insights into the evolution of Yersinia pestis through whole-genome comparison with Yersinia pseudotuberculosis.</title>
        <authorList>
            <person name="Chain P.S.G."/>
            <person name="Carniel E."/>
            <person name="Larimer F.W."/>
            <person name="Lamerdin J."/>
            <person name="Stoutland P.O."/>
            <person name="Regala W.M."/>
            <person name="Georgescu A.M."/>
            <person name="Vergez L.M."/>
            <person name="Land M.L."/>
            <person name="Motin V.L."/>
            <person name="Brubaker R.R."/>
            <person name="Fowler J."/>
            <person name="Hinnebusch J."/>
            <person name="Marceau M."/>
            <person name="Medigue C."/>
            <person name="Simonet M."/>
            <person name="Chenal-Francisque V."/>
            <person name="Souza B."/>
            <person name="Dacheux D."/>
            <person name="Elliott J.M."/>
            <person name="Derbise A."/>
            <person name="Hauser L.J."/>
            <person name="Garcia E."/>
        </authorList>
    </citation>
    <scope>NUCLEOTIDE SEQUENCE [LARGE SCALE GENOMIC DNA]</scope>
    <source>
        <strain evidence="4">IP32953</strain>
    </source>
</reference>
<evidence type="ECO:0000256" key="1">
    <source>
        <dbReference type="SAM" id="SignalP"/>
    </source>
</evidence>
<dbReference type="KEGG" id="yps:YPTB3833"/>
<feature type="domain" description="F5/8 type C" evidence="2">
    <location>
        <begin position="25"/>
        <end position="161"/>
    </location>
</feature>
<organism evidence="3 4">
    <name type="scientific">Yersinia pseudotuberculosis serotype I (strain IP32953)</name>
    <dbReference type="NCBI Taxonomy" id="273123"/>
    <lineage>
        <taxon>Bacteria</taxon>
        <taxon>Pseudomonadati</taxon>
        <taxon>Pseudomonadota</taxon>
        <taxon>Gammaproteobacteria</taxon>
        <taxon>Enterobacterales</taxon>
        <taxon>Yersiniaceae</taxon>
        <taxon>Yersinia</taxon>
    </lineage>
</organism>
<dbReference type="PROSITE" id="PS50022">
    <property type="entry name" value="FA58C_3"/>
    <property type="match status" value="1"/>
</dbReference>
<dbReference type="Proteomes" id="UP000001011">
    <property type="component" value="Chromosome"/>
</dbReference>
<dbReference type="InterPro" id="IPR008979">
    <property type="entry name" value="Galactose-bd-like_sf"/>
</dbReference>
<feature type="signal peptide" evidence="1">
    <location>
        <begin position="1"/>
        <end position="30"/>
    </location>
</feature>
<name>Q664D6_YERPS</name>
<dbReference type="InterPro" id="IPR000421">
    <property type="entry name" value="FA58C"/>
</dbReference>
<accession>Q664D6</accession>
<dbReference type="AlphaFoldDB" id="Q664D6"/>
<keyword evidence="1" id="KW-0732">Signal</keyword>
<dbReference type="Pfam" id="PF00754">
    <property type="entry name" value="F5_F8_type_C"/>
    <property type="match status" value="1"/>
</dbReference>
<dbReference type="SUPFAM" id="SSF49785">
    <property type="entry name" value="Galactose-binding domain-like"/>
    <property type="match status" value="1"/>
</dbReference>
<proteinExistence type="predicted"/>
<evidence type="ECO:0000259" key="2">
    <source>
        <dbReference type="PROSITE" id="PS50022"/>
    </source>
</evidence>
<feature type="chain" id="PRO_5004268811" evidence="1">
    <location>
        <begin position="31"/>
        <end position="168"/>
    </location>
</feature>
<dbReference type="EMBL" id="BX936398">
    <property type="protein sequence ID" value="CAH23071.1"/>
    <property type="molecule type" value="Genomic_DNA"/>
</dbReference>
<evidence type="ECO:0000313" key="3">
    <source>
        <dbReference type="EMBL" id="CAH23071.1"/>
    </source>
</evidence>
<gene>
    <name evidence="3" type="ordered locus">YPTB3833</name>
</gene>
<sequence precursor="true">MQRNKKDTEMKKQILATLLLGALFCVPVYAAQIVAVTASGHDSEKGHVPANIADGDVKTRWAASGDSWIQLELDKAQSIENILIVPFKATERKLKFAIAYSTDGKTWQSLAEGLETITADKKGEKLTFSPINAKYIKLETFGTDVNKWSAINEVAINSLATVPSRALN</sequence>
<dbReference type="Gene3D" id="2.60.120.260">
    <property type="entry name" value="Galactose-binding domain-like"/>
    <property type="match status" value="1"/>
</dbReference>